<feature type="compositionally biased region" description="Polar residues" evidence="2">
    <location>
        <begin position="620"/>
        <end position="633"/>
    </location>
</feature>
<feature type="compositionally biased region" description="Polar residues" evidence="2">
    <location>
        <begin position="62"/>
        <end position="72"/>
    </location>
</feature>
<evidence type="ECO:0000259" key="3">
    <source>
        <dbReference type="Pfam" id="PF25995"/>
    </source>
</evidence>
<feature type="domain" description="STB6-like N-terminal" evidence="3">
    <location>
        <begin position="80"/>
        <end position="219"/>
    </location>
</feature>
<feature type="region of interest" description="Disordered" evidence="2">
    <location>
        <begin position="600"/>
        <end position="643"/>
    </location>
</feature>
<evidence type="ECO:0000313" key="4">
    <source>
        <dbReference type="EMBL" id="OSS52277.1"/>
    </source>
</evidence>
<organism evidence="4 5">
    <name type="scientific">Epicoccum nigrum</name>
    <name type="common">Soil fungus</name>
    <name type="synonym">Epicoccum purpurascens</name>
    <dbReference type="NCBI Taxonomy" id="105696"/>
    <lineage>
        <taxon>Eukaryota</taxon>
        <taxon>Fungi</taxon>
        <taxon>Dikarya</taxon>
        <taxon>Ascomycota</taxon>
        <taxon>Pezizomycotina</taxon>
        <taxon>Dothideomycetes</taxon>
        <taxon>Pleosporomycetidae</taxon>
        <taxon>Pleosporales</taxon>
        <taxon>Pleosporineae</taxon>
        <taxon>Didymellaceae</taxon>
        <taxon>Epicoccum</taxon>
    </lineage>
</organism>
<dbReference type="GO" id="GO:0070822">
    <property type="term" value="C:Sin3-type complex"/>
    <property type="evidence" value="ECO:0007669"/>
    <property type="project" value="TreeGrafter"/>
</dbReference>
<dbReference type="InterPro" id="IPR059025">
    <property type="entry name" value="STB6_N"/>
</dbReference>
<dbReference type="Pfam" id="PF25995">
    <property type="entry name" value="STB6_N"/>
    <property type="match status" value="1"/>
</dbReference>
<sequence length="886" mass="99211">MSLNGHITLSRTNTATNAEKELRGQMPPLHSQTQTQTQTTPQERNSTTISRPPTATRTSTTDLMSNHGTLTSPATSTRYQRFVMTDIVASRYLEEDPQTTVLARRQKIEGYEIYLVEQWACSRTHPTFLITTYTGNPNDTVLATVIGVPANESQWSKPMQLYFNSLNEYHARRRETPYGTLMITNLNGFPSSLTVIPIPGGDTRKFREIFFVNENLKRLGCSGRLGINLEAPSSATEAKFHQLYRTSEKIPLNGAVIELVKLCQVALVLFGKLEPEYADGLLCDVTEKAVNDWWVEFGAEYYTVEPHDGILGPTTVAALLGMLMGARNRLSALNAPVAKDVFDIESTKKGIAHFQKSYHIPRSRRLDRQTLDKLRRVTAKAASKEGWGVPRAFKSTVAELGGKGGEMMMGIVGAGEKDGIAEVETVDIERFVELVRGDHAKWLWHGRPRKTASLDMFDRLPTEEGQVSPASAQDRSRNPLKRQPTFEDQKLHRRDTTREDHKKELLSPDGMETKEKDPFSKRAAIKAKLDPERGFHRIKGAVGLRGHASKPSRDEHARLQPQGLVAQQADLDEDGNELTSITSPQCVTTDLEPSFTKILTETPHDSANNLSLNKDGEPESSGSRPTITESEPSTQPPTAEPSIAGSIYHGVELNEILPTEEVQTLPPLLRRTQSADQLFMSAAQHGDDWWPRHLSFSIAEESVLTWRSAVAFDSDEEAIDDIDTSAVALGRQQVAYAMQTEQLKRLHHRIALLSATDTLWAKLRLGEVKELDSAAEEDIETLESIYHPRLDTYHSLREDTHAAITNNRAQLSTSLRELDNVNDKLEYEIGALRGKVEDVEDFVDEFERQVEYVCGRVEELERTLGGREGWLHWVFRKATGFGSRPE</sequence>
<gene>
    <name evidence="4" type="ORF">B5807_01962</name>
</gene>
<evidence type="ECO:0000256" key="1">
    <source>
        <dbReference type="SAM" id="Coils"/>
    </source>
</evidence>
<protein>
    <recommendedName>
        <fullName evidence="3">STB6-like N-terminal domain-containing protein</fullName>
    </recommendedName>
</protein>
<reference evidence="4 5" key="1">
    <citation type="journal article" date="2017" name="Genome Announc.">
        <title>Genome sequence of the saprophytic ascomycete Epicoccum nigrum ICMP 19927 strain isolated from New Zealand.</title>
        <authorList>
            <person name="Fokin M."/>
            <person name="Fleetwood D."/>
            <person name="Weir B.S."/>
            <person name="Villas-Boas S.G."/>
        </authorList>
    </citation>
    <scope>NUCLEOTIDE SEQUENCE [LARGE SCALE GENOMIC DNA]</scope>
    <source>
        <strain evidence="4 5">ICMP 19927</strain>
    </source>
</reference>
<evidence type="ECO:0000256" key="2">
    <source>
        <dbReference type="SAM" id="MobiDB-lite"/>
    </source>
</evidence>
<dbReference type="STRING" id="105696.A0A1Y2M9W9"/>
<dbReference type="InterPro" id="IPR038919">
    <property type="entry name" value="STB2/STB2"/>
</dbReference>
<feature type="coiled-coil region" evidence="1">
    <location>
        <begin position="808"/>
        <end position="835"/>
    </location>
</feature>
<feature type="compositionally biased region" description="Low complexity" evidence="2">
    <location>
        <begin position="32"/>
        <end position="61"/>
    </location>
</feature>
<name>A0A1Y2M9W9_EPING</name>
<accession>A0A1Y2M9W9</accession>
<feature type="region of interest" description="Disordered" evidence="2">
    <location>
        <begin position="23"/>
        <end position="72"/>
    </location>
</feature>
<keyword evidence="5" id="KW-1185">Reference proteome</keyword>
<evidence type="ECO:0000313" key="5">
    <source>
        <dbReference type="Proteomes" id="UP000193240"/>
    </source>
</evidence>
<feature type="region of interest" description="Disordered" evidence="2">
    <location>
        <begin position="463"/>
        <end position="520"/>
    </location>
</feature>
<dbReference type="PANTHER" id="PTHR31011">
    <property type="entry name" value="PROTEIN STB2-RELATED"/>
    <property type="match status" value="1"/>
</dbReference>
<proteinExistence type="predicted"/>
<dbReference type="PANTHER" id="PTHR31011:SF2">
    <property type="entry name" value="PROTEIN STB2-RELATED"/>
    <property type="match status" value="1"/>
</dbReference>
<dbReference type="EMBL" id="KZ107839">
    <property type="protein sequence ID" value="OSS52277.1"/>
    <property type="molecule type" value="Genomic_DNA"/>
</dbReference>
<dbReference type="OMA" id="AKFYQLY"/>
<feature type="compositionally biased region" description="Basic and acidic residues" evidence="2">
    <location>
        <begin position="484"/>
        <end position="520"/>
    </location>
</feature>
<dbReference type="Proteomes" id="UP000193240">
    <property type="component" value="Unassembled WGS sequence"/>
</dbReference>
<dbReference type="InParanoid" id="A0A1Y2M9W9"/>
<keyword evidence="1" id="KW-0175">Coiled coil</keyword>
<dbReference type="AlphaFoldDB" id="A0A1Y2M9W9"/>